<organism evidence="2 3">
    <name type="scientific">Corynebacterium pilosum</name>
    <dbReference type="NCBI Taxonomy" id="35756"/>
    <lineage>
        <taxon>Bacteria</taxon>
        <taxon>Bacillati</taxon>
        <taxon>Actinomycetota</taxon>
        <taxon>Actinomycetes</taxon>
        <taxon>Mycobacteriales</taxon>
        <taxon>Corynebacteriaceae</taxon>
        <taxon>Corynebacterium</taxon>
    </lineage>
</organism>
<proteinExistence type="inferred from homology"/>
<dbReference type="InterPro" id="IPR036689">
    <property type="entry name" value="ESAT-6-like_sf"/>
</dbReference>
<sequence length="98" mass="10622">MSEAIKYGFGSLAAASDDISSSARSVNAELEELNNMLTPMAQSWTGEAAENYWIHQRKWDAAAKELNEVLATIAENVRQGSSRMEGINSAIARSWTGG</sequence>
<dbReference type="AlphaFoldDB" id="A0A376CMK3"/>
<keyword evidence="3" id="KW-1185">Reference proteome</keyword>
<evidence type="ECO:0000256" key="1">
    <source>
        <dbReference type="RuleBase" id="RU362001"/>
    </source>
</evidence>
<dbReference type="Pfam" id="PF06013">
    <property type="entry name" value="WXG100"/>
    <property type="match status" value="1"/>
</dbReference>
<dbReference type="EMBL" id="UFXQ01000001">
    <property type="protein sequence ID" value="STC69670.1"/>
    <property type="molecule type" value="Genomic_DNA"/>
</dbReference>
<dbReference type="Gene3D" id="1.10.287.1060">
    <property type="entry name" value="ESAT-6-like"/>
    <property type="match status" value="1"/>
</dbReference>
<evidence type="ECO:0000313" key="2">
    <source>
        <dbReference type="EMBL" id="STC69670.1"/>
    </source>
</evidence>
<dbReference type="SUPFAM" id="SSF140453">
    <property type="entry name" value="EsxAB dimer-like"/>
    <property type="match status" value="1"/>
</dbReference>
<dbReference type="NCBIfam" id="TIGR03930">
    <property type="entry name" value="WXG100_ESAT6"/>
    <property type="match status" value="1"/>
</dbReference>
<dbReference type="Proteomes" id="UP000254467">
    <property type="component" value="Unassembled WGS sequence"/>
</dbReference>
<dbReference type="STRING" id="35756.GCA_001044155_00942"/>
<dbReference type="InterPro" id="IPR010310">
    <property type="entry name" value="T7SS_ESAT-6-like"/>
</dbReference>
<reference evidence="2 3" key="1">
    <citation type="submission" date="2018-06" db="EMBL/GenBank/DDBJ databases">
        <authorList>
            <consortium name="Pathogen Informatics"/>
            <person name="Doyle S."/>
        </authorList>
    </citation>
    <scope>NUCLEOTIDE SEQUENCE [LARGE SCALE GENOMIC DNA]</scope>
    <source>
        <strain evidence="2 3">NCTC11862</strain>
    </source>
</reference>
<dbReference type="RefSeq" id="WP_018581672.1">
    <property type="nucleotide sequence ID" value="NZ_LDYD01000005.1"/>
</dbReference>
<comment type="similarity">
    <text evidence="1">Belongs to the WXG100 family.</text>
</comment>
<name>A0A376CMK3_9CORY</name>
<evidence type="ECO:0000313" key="3">
    <source>
        <dbReference type="Proteomes" id="UP000254467"/>
    </source>
</evidence>
<accession>A0A376CMK3</accession>
<gene>
    <name evidence="2" type="primary">esxA</name>
    <name evidence="2" type="ORF">NCTC11862_01469</name>
</gene>
<protein>
    <recommendedName>
        <fullName evidence="1">ESAT-6-like protein</fullName>
    </recommendedName>
</protein>
<dbReference type="OrthoDB" id="3387628at2"/>